<dbReference type="PANTHER" id="PTHR13464:SF0">
    <property type="entry name" value="SAP30-BINDING PROTEIN"/>
    <property type="match status" value="1"/>
</dbReference>
<dbReference type="PANTHER" id="PTHR13464">
    <property type="entry name" value="TRANSCRIPTIONAL REGULATOR PROTEIN HCNGP"/>
    <property type="match status" value="1"/>
</dbReference>
<dbReference type="HOGENOM" id="CLU_074178_2_0_1"/>
<evidence type="ECO:0000256" key="1">
    <source>
        <dbReference type="SAM" id="MobiDB-lite"/>
    </source>
</evidence>
<reference evidence="2 3" key="1">
    <citation type="submission" date="2014-04" db="EMBL/GenBank/DDBJ databases">
        <authorList>
            <consortium name="DOE Joint Genome Institute"/>
            <person name="Kuo A."/>
            <person name="Girlanda M."/>
            <person name="Perotto S."/>
            <person name="Kohler A."/>
            <person name="Nagy L.G."/>
            <person name="Floudas D."/>
            <person name="Copeland A."/>
            <person name="Barry K.W."/>
            <person name="Cichocki N."/>
            <person name="Veneault-Fourrey C."/>
            <person name="LaButti K."/>
            <person name="Lindquist E.A."/>
            <person name="Lipzen A."/>
            <person name="Lundell T."/>
            <person name="Morin E."/>
            <person name="Murat C."/>
            <person name="Sun H."/>
            <person name="Tunlid A."/>
            <person name="Henrissat B."/>
            <person name="Grigoriev I.V."/>
            <person name="Hibbett D.S."/>
            <person name="Martin F."/>
            <person name="Nordberg H.P."/>
            <person name="Cantor M.N."/>
            <person name="Hua S.X."/>
        </authorList>
    </citation>
    <scope>NUCLEOTIDE SEQUENCE [LARGE SCALE GENOMIC DNA]</scope>
    <source>
        <strain evidence="2 3">MUT 4182</strain>
    </source>
</reference>
<reference evidence="3" key="2">
    <citation type="submission" date="2015-01" db="EMBL/GenBank/DDBJ databases">
        <title>Evolutionary Origins and Diversification of the Mycorrhizal Mutualists.</title>
        <authorList>
            <consortium name="DOE Joint Genome Institute"/>
            <consortium name="Mycorrhizal Genomics Consortium"/>
            <person name="Kohler A."/>
            <person name="Kuo A."/>
            <person name="Nagy L.G."/>
            <person name="Floudas D."/>
            <person name="Copeland A."/>
            <person name="Barry K.W."/>
            <person name="Cichocki N."/>
            <person name="Veneault-Fourrey C."/>
            <person name="LaButti K."/>
            <person name="Lindquist E.A."/>
            <person name="Lipzen A."/>
            <person name="Lundell T."/>
            <person name="Morin E."/>
            <person name="Murat C."/>
            <person name="Riley R."/>
            <person name="Ohm R."/>
            <person name="Sun H."/>
            <person name="Tunlid A."/>
            <person name="Henrissat B."/>
            <person name="Grigoriev I.V."/>
            <person name="Hibbett D.S."/>
            <person name="Martin F."/>
        </authorList>
    </citation>
    <scope>NUCLEOTIDE SEQUENCE [LARGE SCALE GENOMIC DNA]</scope>
    <source>
        <strain evidence="3">MUT 4182</strain>
    </source>
</reference>
<gene>
    <name evidence="2" type="ORF">M407DRAFT_48675</name>
</gene>
<dbReference type="STRING" id="1051891.A0A0C3QHW4"/>
<evidence type="ECO:0000313" key="3">
    <source>
        <dbReference type="Proteomes" id="UP000054248"/>
    </source>
</evidence>
<feature type="non-terminal residue" evidence="2">
    <location>
        <position position="1"/>
    </location>
</feature>
<feature type="compositionally biased region" description="Polar residues" evidence="1">
    <location>
        <begin position="1"/>
        <end position="11"/>
    </location>
</feature>
<dbReference type="OrthoDB" id="1714508at2759"/>
<dbReference type="GO" id="GO:0006355">
    <property type="term" value="P:regulation of DNA-templated transcription"/>
    <property type="evidence" value="ECO:0007669"/>
    <property type="project" value="InterPro"/>
</dbReference>
<evidence type="ECO:0008006" key="4">
    <source>
        <dbReference type="Google" id="ProtNLM"/>
    </source>
</evidence>
<feature type="region of interest" description="Disordered" evidence="1">
    <location>
        <begin position="133"/>
        <end position="185"/>
    </location>
</feature>
<keyword evidence="3" id="KW-1185">Reference proteome</keyword>
<name>A0A0C3QHW4_9AGAM</name>
<dbReference type="Pfam" id="PF07818">
    <property type="entry name" value="HCNGP"/>
    <property type="match status" value="1"/>
</dbReference>
<feature type="non-terminal residue" evidence="2">
    <location>
        <position position="185"/>
    </location>
</feature>
<proteinExistence type="predicted"/>
<sequence>SPPSSEAASSRHSQRRTFPDDEDDASAISRLLRPLPIPGSNDGEYDIPPRPEAPCDPELDAKVMKFYLLKRQGKHFNDTLMQNKAFRNPHIYAKLVEFVSVDETATNFPKDLWDPFDVREEWYAEAIAAEQKERSEKLSAAQTPGARTRIAFESSSTSNSKGKEREKDNRRSHHSYGSEDRTRDR</sequence>
<dbReference type="Proteomes" id="UP000054248">
    <property type="component" value="Unassembled WGS sequence"/>
</dbReference>
<feature type="compositionally biased region" description="Basic and acidic residues" evidence="1">
    <location>
        <begin position="176"/>
        <end position="185"/>
    </location>
</feature>
<dbReference type="AlphaFoldDB" id="A0A0C3QHW4"/>
<evidence type="ECO:0000313" key="2">
    <source>
        <dbReference type="EMBL" id="KIO25414.1"/>
    </source>
</evidence>
<dbReference type="GO" id="GO:0005634">
    <property type="term" value="C:nucleus"/>
    <property type="evidence" value="ECO:0007669"/>
    <property type="project" value="TreeGrafter"/>
</dbReference>
<feature type="region of interest" description="Disordered" evidence="1">
    <location>
        <begin position="1"/>
        <end position="56"/>
    </location>
</feature>
<accession>A0A0C3QHW4</accession>
<dbReference type="EMBL" id="KN823042">
    <property type="protein sequence ID" value="KIO25414.1"/>
    <property type="molecule type" value="Genomic_DNA"/>
</dbReference>
<organism evidence="2 3">
    <name type="scientific">Tulasnella calospora MUT 4182</name>
    <dbReference type="NCBI Taxonomy" id="1051891"/>
    <lineage>
        <taxon>Eukaryota</taxon>
        <taxon>Fungi</taxon>
        <taxon>Dikarya</taxon>
        <taxon>Basidiomycota</taxon>
        <taxon>Agaricomycotina</taxon>
        <taxon>Agaricomycetes</taxon>
        <taxon>Cantharellales</taxon>
        <taxon>Tulasnellaceae</taxon>
        <taxon>Tulasnella</taxon>
    </lineage>
</organism>
<protein>
    <recommendedName>
        <fullName evidence="4">HCNGP-domain-containing protein</fullName>
    </recommendedName>
</protein>
<dbReference type="InterPro" id="IPR012479">
    <property type="entry name" value="SAP30BP"/>
</dbReference>